<organism evidence="1 2">
    <name type="scientific">Cichorium intybus</name>
    <name type="common">Chicory</name>
    <dbReference type="NCBI Taxonomy" id="13427"/>
    <lineage>
        <taxon>Eukaryota</taxon>
        <taxon>Viridiplantae</taxon>
        <taxon>Streptophyta</taxon>
        <taxon>Embryophyta</taxon>
        <taxon>Tracheophyta</taxon>
        <taxon>Spermatophyta</taxon>
        <taxon>Magnoliopsida</taxon>
        <taxon>eudicotyledons</taxon>
        <taxon>Gunneridae</taxon>
        <taxon>Pentapetalae</taxon>
        <taxon>asterids</taxon>
        <taxon>campanulids</taxon>
        <taxon>Asterales</taxon>
        <taxon>Asteraceae</taxon>
        <taxon>Cichorioideae</taxon>
        <taxon>Cichorieae</taxon>
        <taxon>Cichoriinae</taxon>
        <taxon>Cichorium</taxon>
    </lineage>
</organism>
<proteinExistence type="predicted"/>
<name>A0ACB9E578_CICIN</name>
<evidence type="ECO:0000313" key="2">
    <source>
        <dbReference type="Proteomes" id="UP001055811"/>
    </source>
</evidence>
<protein>
    <submittedName>
        <fullName evidence="1">Uncharacterized protein</fullName>
    </submittedName>
</protein>
<comment type="caution">
    <text evidence="1">The sequence shown here is derived from an EMBL/GenBank/DDBJ whole genome shotgun (WGS) entry which is preliminary data.</text>
</comment>
<accession>A0ACB9E578</accession>
<keyword evidence="2" id="KW-1185">Reference proteome</keyword>
<dbReference type="EMBL" id="CM042012">
    <property type="protein sequence ID" value="KAI3754109.1"/>
    <property type="molecule type" value="Genomic_DNA"/>
</dbReference>
<reference evidence="2" key="1">
    <citation type="journal article" date="2022" name="Mol. Ecol. Resour.">
        <title>The genomes of chicory, endive, great burdock and yacon provide insights into Asteraceae palaeo-polyploidization history and plant inulin production.</title>
        <authorList>
            <person name="Fan W."/>
            <person name="Wang S."/>
            <person name="Wang H."/>
            <person name="Wang A."/>
            <person name="Jiang F."/>
            <person name="Liu H."/>
            <person name="Zhao H."/>
            <person name="Xu D."/>
            <person name="Zhang Y."/>
        </authorList>
    </citation>
    <scope>NUCLEOTIDE SEQUENCE [LARGE SCALE GENOMIC DNA]</scope>
    <source>
        <strain evidence="2">cv. Punajuju</strain>
    </source>
</reference>
<reference evidence="1 2" key="2">
    <citation type="journal article" date="2022" name="Mol. Ecol. Resour.">
        <title>The genomes of chicory, endive, great burdock and yacon provide insights into Asteraceae paleo-polyploidization history and plant inulin production.</title>
        <authorList>
            <person name="Fan W."/>
            <person name="Wang S."/>
            <person name="Wang H."/>
            <person name="Wang A."/>
            <person name="Jiang F."/>
            <person name="Liu H."/>
            <person name="Zhao H."/>
            <person name="Xu D."/>
            <person name="Zhang Y."/>
        </authorList>
    </citation>
    <scope>NUCLEOTIDE SEQUENCE [LARGE SCALE GENOMIC DNA]</scope>
    <source>
        <strain evidence="2">cv. Punajuju</strain>
        <tissue evidence="1">Leaves</tissue>
    </source>
</reference>
<sequence>MHQRQQHYYSEINLSILPLPHEFFLFFFDVVRESQRPIGSLSRLIPPESHSTVAGHLRLSLRSHRRRQAVAEPLPVGITPQQQL</sequence>
<evidence type="ECO:0000313" key="1">
    <source>
        <dbReference type="EMBL" id="KAI3754109.1"/>
    </source>
</evidence>
<dbReference type="Proteomes" id="UP001055811">
    <property type="component" value="Linkage Group LG04"/>
</dbReference>
<gene>
    <name evidence="1" type="ORF">L2E82_26257</name>
</gene>